<dbReference type="eggNOG" id="COG5551">
    <property type="taxonomic scope" value="Bacteria"/>
</dbReference>
<evidence type="ECO:0000259" key="1">
    <source>
        <dbReference type="Pfam" id="PF10040"/>
    </source>
</evidence>
<dbReference type="RefSeq" id="WP_022771729.1">
    <property type="nucleotide sequence ID" value="NC_022576.1"/>
</dbReference>
<evidence type="ECO:0000313" key="3">
    <source>
        <dbReference type="Proteomes" id="UP000017184"/>
    </source>
</evidence>
<dbReference type="PATRIC" id="fig|946483.4.peg.802"/>
<organism evidence="2 3">
    <name type="scientific">Candidatus Symbiobacter mobilis CR</name>
    <dbReference type="NCBI Taxonomy" id="946483"/>
    <lineage>
        <taxon>Bacteria</taxon>
        <taxon>Pseudomonadati</taxon>
        <taxon>Pseudomonadota</taxon>
        <taxon>Betaproteobacteria</taxon>
        <taxon>Burkholderiales</taxon>
        <taxon>Comamonadaceae</taxon>
    </lineage>
</organism>
<gene>
    <name evidence="2" type="ORF">Cenrod_0802</name>
</gene>
<protein>
    <recommendedName>
        <fullName evidence="1">CRISPR-associated protein Cas6 C-terminal domain-containing protein</fullName>
    </recommendedName>
</protein>
<sequence>MQHLPIARYRFTAHALQPLTLPDYAGSLLRGQFGAALRKLACMTRQPTCPGCPLRQTCPYSRIFEAPAPPKGAHGLQDFSQIPNPYVIEPPAPGARLLQPEEELVFHTVLVGHAIDQLALVIVAWQRALAGGLTKARAPVHLDKVEWIDQAAQPHPVWQADHPTVADHPATLPWPTPGAAQPTSLALTLHTPLRLQHQGRPLGVGELTARALIAAVARRAALLLEFHARLSGWGDAARNIAHLGSQLDEERDMRWFDWTRYSGRQQQEMTLGGVMGRWTLLGDADTLARIAPWLWLGQWLHVGKNATMGLGGYALRVMPPDEECNAADVGESAHAG</sequence>
<dbReference type="EMBL" id="CP004885">
    <property type="protein sequence ID" value="AGX86908.1"/>
    <property type="molecule type" value="Genomic_DNA"/>
</dbReference>
<dbReference type="Proteomes" id="UP000017184">
    <property type="component" value="Chromosome"/>
</dbReference>
<dbReference type="Gene3D" id="3.30.70.1900">
    <property type="match status" value="1"/>
</dbReference>
<dbReference type="HOGENOM" id="CLU_050021_0_0_4"/>
<dbReference type="InterPro" id="IPR019267">
    <property type="entry name" value="CRISPR-assoc_Cas6_C"/>
</dbReference>
<dbReference type="Pfam" id="PF10040">
    <property type="entry name" value="CRISPR_Cas6"/>
    <property type="match status" value="1"/>
</dbReference>
<dbReference type="KEGG" id="cbx:Cenrod_0802"/>
<feature type="domain" description="CRISPR-associated protein Cas6 C-terminal" evidence="1">
    <location>
        <begin position="187"/>
        <end position="313"/>
    </location>
</feature>
<name>U5N9J4_9BURK</name>
<dbReference type="STRING" id="946483.Cenrod_0802"/>
<dbReference type="AlphaFoldDB" id="U5N9J4"/>
<accession>U5N9J4</accession>
<proteinExistence type="predicted"/>
<keyword evidence="3" id="KW-1185">Reference proteome</keyword>
<reference evidence="2 3" key="1">
    <citation type="journal article" date="2013" name="Genome Biol.">
        <title>Genomic analysis reveals key aspects of prokaryotic symbiosis in the phototrophic consortium "Chlorochromatium aggregatum".</title>
        <authorList>
            <person name="Liu Z."/>
            <person name="Muller J."/>
            <person name="Li T."/>
            <person name="Alvey R.M."/>
            <person name="Vogl K."/>
            <person name="Frigaard N.U."/>
            <person name="Rockwell N.C."/>
            <person name="Boyd E.S."/>
            <person name="Tomsho L.P."/>
            <person name="Schuster S.C."/>
            <person name="Henke P."/>
            <person name="Rohde M."/>
            <person name="Overmann J."/>
            <person name="Bryant D.A."/>
        </authorList>
    </citation>
    <scope>NUCLEOTIDE SEQUENCE [LARGE SCALE GENOMIC DNA]</scope>
    <source>
        <strain evidence="2">CR</strain>
    </source>
</reference>
<evidence type="ECO:0000313" key="2">
    <source>
        <dbReference type="EMBL" id="AGX86908.1"/>
    </source>
</evidence>